<dbReference type="Proteomes" id="UP001642360">
    <property type="component" value="Unassembled WGS sequence"/>
</dbReference>
<keyword evidence="2" id="KW-1185">Reference proteome</keyword>
<name>A0ABC8SLG0_9AQUA</name>
<comment type="caution">
    <text evidence="1">The sequence shown here is derived from an EMBL/GenBank/DDBJ whole genome shotgun (WGS) entry which is preliminary data.</text>
</comment>
<sequence>MDSYSGTSESGFLQLMVGTAGLAKRISTEKSGSTGNFMDFFEGLTYEHVNFIFADPSYAQESAYPSMNTSLYKFGLSEPGSFSYYDYGHAYVVNDHARGVDEYSRESTPILVDQQTAALHAQCEGNSSATSHANPVECKF</sequence>
<dbReference type="EMBL" id="CAUOFW020003052">
    <property type="protein sequence ID" value="CAK9157718.1"/>
    <property type="molecule type" value="Genomic_DNA"/>
</dbReference>
<protein>
    <submittedName>
        <fullName evidence="1">Uncharacterized protein</fullName>
    </submittedName>
</protein>
<evidence type="ECO:0000313" key="2">
    <source>
        <dbReference type="Proteomes" id="UP001642360"/>
    </source>
</evidence>
<dbReference type="AlphaFoldDB" id="A0ABC8SLG0"/>
<accession>A0ABC8SLG0</accession>
<organism evidence="1 2">
    <name type="scientific">Ilex paraguariensis</name>
    <name type="common">yerba mate</name>
    <dbReference type="NCBI Taxonomy" id="185542"/>
    <lineage>
        <taxon>Eukaryota</taxon>
        <taxon>Viridiplantae</taxon>
        <taxon>Streptophyta</taxon>
        <taxon>Embryophyta</taxon>
        <taxon>Tracheophyta</taxon>
        <taxon>Spermatophyta</taxon>
        <taxon>Magnoliopsida</taxon>
        <taxon>eudicotyledons</taxon>
        <taxon>Gunneridae</taxon>
        <taxon>Pentapetalae</taxon>
        <taxon>asterids</taxon>
        <taxon>campanulids</taxon>
        <taxon>Aquifoliales</taxon>
        <taxon>Aquifoliaceae</taxon>
        <taxon>Ilex</taxon>
    </lineage>
</organism>
<reference evidence="1 2" key="1">
    <citation type="submission" date="2024-02" db="EMBL/GenBank/DDBJ databases">
        <authorList>
            <person name="Vignale AGUSTIN F."/>
            <person name="Sosa J E."/>
            <person name="Modenutti C."/>
        </authorList>
    </citation>
    <scope>NUCLEOTIDE SEQUENCE [LARGE SCALE GENOMIC DNA]</scope>
</reference>
<dbReference type="InterPro" id="IPR033276">
    <property type="entry name" value="BB"/>
</dbReference>
<dbReference type="PANTHER" id="PTHR46400">
    <property type="entry name" value="RING/U-BOX SUPERFAMILY PROTEIN"/>
    <property type="match status" value="1"/>
</dbReference>
<gene>
    <name evidence="1" type="ORF">ILEXP_LOCUS26273</name>
</gene>
<proteinExistence type="predicted"/>
<dbReference type="PANTHER" id="PTHR46400:SF5">
    <property type="entry name" value="RING-TYPE DOMAIN-CONTAINING PROTEIN"/>
    <property type="match status" value="1"/>
</dbReference>
<evidence type="ECO:0000313" key="1">
    <source>
        <dbReference type="EMBL" id="CAK9157718.1"/>
    </source>
</evidence>